<dbReference type="AlphaFoldDB" id="K4CKD1"/>
<protein>
    <submittedName>
        <fullName evidence="2">Uncharacterized protein</fullName>
    </submittedName>
</protein>
<proteinExistence type="predicted"/>
<dbReference type="STRING" id="4081.K4CKD1"/>
<name>K4CKD1_SOLLC</name>
<dbReference type="PaxDb" id="4081-Solyc08g045760.1.1"/>
<organism evidence="2">
    <name type="scientific">Solanum lycopersicum</name>
    <name type="common">Tomato</name>
    <name type="synonym">Lycopersicon esculentum</name>
    <dbReference type="NCBI Taxonomy" id="4081"/>
    <lineage>
        <taxon>Eukaryota</taxon>
        <taxon>Viridiplantae</taxon>
        <taxon>Streptophyta</taxon>
        <taxon>Embryophyta</taxon>
        <taxon>Tracheophyta</taxon>
        <taxon>Spermatophyta</taxon>
        <taxon>Magnoliopsida</taxon>
        <taxon>eudicotyledons</taxon>
        <taxon>Gunneridae</taxon>
        <taxon>Pentapetalae</taxon>
        <taxon>asterids</taxon>
        <taxon>lamiids</taxon>
        <taxon>Solanales</taxon>
        <taxon>Solanaceae</taxon>
        <taxon>Solanoideae</taxon>
        <taxon>Solaneae</taxon>
        <taxon>Solanum</taxon>
        <taxon>Solanum subgen. Lycopersicon</taxon>
    </lineage>
</organism>
<dbReference type="Proteomes" id="UP000004994">
    <property type="component" value="Chromosome 8"/>
</dbReference>
<sequence>MATIQILIGTACLQKDLWELEVQVIVQESLADIISSKVAKVKVLGDLEIIPFVKYSGINMTIGGMVETRLAMGFTGHLAAGLGCFK</sequence>
<dbReference type="Gramene" id="Solyc08g045760.1.1">
    <property type="protein sequence ID" value="Solyc08g045760.1.1"/>
    <property type="gene ID" value="Solyc08g045760.1"/>
</dbReference>
<dbReference type="EnsemblPlants" id="Solyc08g045760.1.1">
    <property type="protein sequence ID" value="Solyc08g045760.1.1"/>
    <property type="gene ID" value="Solyc08g045760.1"/>
</dbReference>
<dbReference type="PANTHER" id="PTHR48073:SF2">
    <property type="entry name" value="O-SUCCINYLBENZOATE SYNTHASE"/>
    <property type="match status" value="1"/>
</dbReference>
<reference evidence="2" key="2">
    <citation type="submission" date="2015-06" db="UniProtKB">
        <authorList>
            <consortium name="EnsemblPlants"/>
        </authorList>
    </citation>
    <scope>IDENTIFICATION</scope>
    <source>
        <strain evidence="2">cv. Heinz 1706</strain>
    </source>
</reference>
<evidence type="ECO:0000256" key="1">
    <source>
        <dbReference type="ARBA" id="ARBA00022723"/>
    </source>
</evidence>
<dbReference type="GO" id="GO:0046872">
    <property type="term" value="F:metal ion binding"/>
    <property type="evidence" value="ECO:0007669"/>
    <property type="project" value="UniProtKB-KW"/>
</dbReference>
<dbReference type="InParanoid" id="K4CKD1"/>
<reference evidence="2" key="1">
    <citation type="journal article" date="2012" name="Nature">
        <title>The tomato genome sequence provides insights into fleshy fruit evolution.</title>
        <authorList>
            <consortium name="Tomato Genome Consortium"/>
        </authorList>
    </citation>
    <scope>NUCLEOTIDE SEQUENCE [LARGE SCALE GENOMIC DNA]</scope>
    <source>
        <strain evidence="2">cv. Heinz 1706</strain>
    </source>
</reference>
<accession>K4CKD1</accession>
<evidence type="ECO:0000313" key="3">
    <source>
        <dbReference type="Proteomes" id="UP000004994"/>
    </source>
</evidence>
<dbReference type="PANTHER" id="PTHR48073">
    <property type="entry name" value="O-SUCCINYLBENZOATE SYNTHASE-RELATED"/>
    <property type="match status" value="1"/>
</dbReference>
<dbReference type="PhylomeDB" id="K4CKD1"/>
<keyword evidence="3" id="KW-1185">Reference proteome</keyword>
<evidence type="ECO:0000313" key="2">
    <source>
        <dbReference type="EnsemblPlants" id="Solyc08g045760.1.1"/>
    </source>
</evidence>
<keyword evidence="1" id="KW-0479">Metal-binding</keyword>
<dbReference type="HOGENOM" id="CLU_2502275_0_0_1"/>